<name>A0ABS0GNQ3_9ACTN</name>
<reference evidence="2 3" key="1">
    <citation type="submission" date="2020-11" db="EMBL/GenBank/DDBJ databases">
        <title>A novel isolate from a Black sea contaminated sediment with potential to produce alkanes: Plantactinospora alkalitolerans sp. nov.</title>
        <authorList>
            <person name="Carro L."/>
            <person name="Veyisoglu A."/>
            <person name="Guven K."/>
            <person name="Schumann P."/>
            <person name="Klenk H.-P."/>
            <person name="Sahin N."/>
        </authorList>
    </citation>
    <scope>NUCLEOTIDE SEQUENCE [LARGE SCALE GENOMIC DNA]</scope>
    <source>
        <strain evidence="2 3">S1510</strain>
    </source>
</reference>
<keyword evidence="3" id="KW-1185">Reference proteome</keyword>
<accession>A0ABS0GNQ3</accession>
<keyword evidence="1" id="KW-0812">Transmembrane</keyword>
<feature type="transmembrane region" description="Helical" evidence="1">
    <location>
        <begin position="173"/>
        <end position="197"/>
    </location>
</feature>
<comment type="caution">
    <text evidence="2">The sequence shown here is derived from an EMBL/GenBank/DDBJ whole genome shotgun (WGS) entry which is preliminary data.</text>
</comment>
<keyword evidence="1" id="KW-0472">Membrane</keyword>
<dbReference type="RefSeq" id="WP_196199485.1">
    <property type="nucleotide sequence ID" value="NZ_JADPUN010000043.1"/>
</dbReference>
<organism evidence="2 3">
    <name type="scientific">Plantactinospora alkalitolerans</name>
    <dbReference type="NCBI Taxonomy" id="2789879"/>
    <lineage>
        <taxon>Bacteria</taxon>
        <taxon>Bacillati</taxon>
        <taxon>Actinomycetota</taxon>
        <taxon>Actinomycetes</taxon>
        <taxon>Micromonosporales</taxon>
        <taxon>Micromonosporaceae</taxon>
        <taxon>Plantactinospora</taxon>
    </lineage>
</organism>
<sequence>MTVTAAGPPPVSARPVADPPARFRDLLAAEWIKMRSLRSTPWTLGLVTLFVIAAATVEAWDSYTDFPGMNPETQREPMFALSDAFPLTGYWTLTLVAVSAGAIAVVSEYSTGLIRTTAVAVPARGSVVLAKAAVVTVVWTVVGTVIAAGSFAVSQAILSGRDASVSITDPVAVRALVASALLPPVCALIGLGLGVLIRHSATTMVTGIFALLVLPSFFSITMRWSAEINHAMVLTAWERLIAMWAEPSGDGFYRPTVTESWIVYAAWPLVAVVAALLVVRHRDV</sequence>
<evidence type="ECO:0000256" key="1">
    <source>
        <dbReference type="SAM" id="Phobius"/>
    </source>
</evidence>
<feature type="transmembrane region" description="Helical" evidence="1">
    <location>
        <begin position="128"/>
        <end position="153"/>
    </location>
</feature>
<evidence type="ECO:0000313" key="3">
    <source>
        <dbReference type="Proteomes" id="UP000638560"/>
    </source>
</evidence>
<dbReference type="EMBL" id="JADPUN010000043">
    <property type="protein sequence ID" value="MBF9127813.1"/>
    <property type="molecule type" value="Genomic_DNA"/>
</dbReference>
<proteinExistence type="predicted"/>
<feature type="transmembrane region" description="Helical" evidence="1">
    <location>
        <begin position="88"/>
        <end position="107"/>
    </location>
</feature>
<feature type="transmembrane region" description="Helical" evidence="1">
    <location>
        <begin position="42"/>
        <end position="60"/>
    </location>
</feature>
<feature type="transmembrane region" description="Helical" evidence="1">
    <location>
        <begin position="261"/>
        <end position="279"/>
    </location>
</feature>
<dbReference type="Proteomes" id="UP000638560">
    <property type="component" value="Unassembled WGS sequence"/>
</dbReference>
<feature type="transmembrane region" description="Helical" evidence="1">
    <location>
        <begin position="204"/>
        <end position="224"/>
    </location>
</feature>
<protein>
    <submittedName>
        <fullName evidence="2">ABC transporter permease</fullName>
    </submittedName>
</protein>
<gene>
    <name evidence="2" type="ORF">I0C86_02195</name>
</gene>
<evidence type="ECO:0000313" key="2">
    <source>
        <dbReference type="EMBL" id="MBF9127813.1"/>
    </source>
</evidence>
<keyword evidence="1" id="KW-1133">Transmembrane helix</keyword>